<dbReference type="PANTHER" id="PTHR43673">
    <property type="entry name" value="NAD(P)H NITROREDUCTASE YDGI-RELATED"/>
    <property type="match status" value="1"/>
</dbReference>
<gene>
    <name evidence="7" type="ORF">CCY01nite_17430</name>
</gene>
<evidence type="ECO:0000256" key="2">
    <source>
        <dbReference type="ARBA" id="ARBA00007118"/>
    </source>
</evidence>
<accession>A0A512RIF3</accession>
<dbReference type="PANTHER" id="PTHR43673:SF2">
    <property type="entry name" value="NITROREDUCTASE"/>
    <property type="match status" value="1"/>
</dbReference>
<dbReference type="AlphaFoldDB" id="A0A512RIF3"/>
<evidence type="ECO:0000313" key="8">
    <source>
        <dbReference type="Proteomes" id="UP000321436"/>
    </source>
</evidence>
<dbReference type="Pfam" id="PF00881">
    <property type="entry name" value="Nitroreductase"/>
    <property type="match status" value="1"/>
</dbReference>
<dbReference type="SUPFAM" id="SSF55469">
    <property type="entry name" value="FMN-dependent nitroreductase-like"/>
    <property type="match status" value="1"/>
</dbReference>
<name>A0A512RIF3_9BACT</name>
<evidence type="ECO:0000259" key="6">
    <source>
        <dbReference type="Pfam" id="PF00881"/>
    </source>
</evidence>
<keyword evidence="3" id="KW-0285">Flavoprotein</keyword>
<dbReference type="InterPro" id="IPR000415">
    <property type="entry name" value="Nitroreductase-like"/>
</dbReference>
<reference evidence="7 8" key="1">
    <citation type="submission" date="2019-07" db="EMBL/GenBank/DDBJ databases">
        <title>Whole genome shotgun sequence of Chitinophaga cymbidii NBRC 109752.</title>
        <authorList>
            <person name="Hosoyama A."/>
            <person name="Uohara A."/>
            <person name="Ohji S."/>
            <person name="Ichikawa N."/>
        </authorList>
    </citation>
    <scope>NUCLEOTIDE SEQUENCE [LARGE SCALE GENOMIC DNA]</scope>
    <source>
        <strain evidence="7 8">NBRC 109752</strain>
    </source>
</reference>
<comment type="similarity">
    <text evidence="2">Belongs to the nitroreductase family.</text>
</comment>
<dbReference type="GO" id="GO:0016491">
    <property type="term" value="F:oxidoreductase activity"/>
    <property type="evidence" value="ECO:0007669"/>
    <property type="project" value="UniProtKB-KW"/>
</dbReference>
<dbReference type="EMBL" id="BKAU01000001">
    <property type="protein sequence ID" value="GEP95483.1"/>
    <property type="molecule type" value="Genomic_DNA"/>
</dbReference>
<sequence>MSVRNLVGRMIPGDLKYYMYSLNYYWEDIRRYKKYANGYLSPNKEKILLGKIIVTYHIIEKGLTMPDMRAGFGKDALHTLIGLCNTYIDKQCNQQDDHFLHAVKLLNEYVRVHHDLQFALDPVLVNKIKTLSERTKVVDTCSQLGCDNDEYFKHADSSFRDFAFSRHSIRNFIDKPVDRNLILKAVEIAQKSPSSCNRQPNRVYILENKANIQWLLESQKGNRGFGQMIDKVIVLTAEIGVFNGFTERNEAFLNSGMYAMSLLYGLHYYRIGAVSLAYVRVSKEDDKKLRALCGIPDSEVVSMLIGCGHVPGKLSIASSPRYKVDKIVKVVS</sequence>
<dbReference type="RefSeq" id="WP_146859767.1">
    <property type="nucleotide sequence ID" value="NZ_BKAU01000001.1"/>
</dbReference>
<keyword evidence="5" id="KW-0560">Oxidoreductase</keyword>
<evidence type="ECO:0000256" key="1">
    <source>
        <dbReference type="ARBA" id="ARBA00001917"/>
    </source>
</evidence>
<dbReference type="OrthoDB" id="9809288at2"/>
<dbReference type="CDD" id="cd02062">
    <property type="entry name" value="Nitro_FMN_reductase"/>
    <property type="match status" value="1"/>
</dbReference>
<keyword evidence="8" id="KW-1185">Reference proteome</keyword>
<dbReference type="InterPro" id="IPR029479">
    <property type="entry name" value="Nitroreductase"/>
</dbReference>
<dbReference type="Proteomes" id="UP000321436">
    <property type="component" value="Unassembled WGS sequence"/>
</dbReference>
<comment type="cofactor">
    <cofactor evidence="1">
        <name>FMN</name>
        <dbReference type="ChEBI" id="CHEBI:58210"/>
    </cofactor>
</comment>
<keyword evidence="4" id="KW-0288">FMN</keyword>
<evidence type="ECO:0000256" key="3">
    <source>
        <dbReference type="ARBA" id="ARBA00022630"/>
    </source>
</evidence>
<dbReference type="Gene3D" id="3.40.109.10">
    <property type="entry name" value="NADH Oxidase"/>
    <property type="match status" value="1"/>
</dbReference>
<feature type="domain" description="Nitroreductase" evidence="6">
    <location>
        <begin position="165"/>
        <end position="213"/>
    </location>
</feature>
<organism evidence="7 8">
    <name type="scientific">Chitinophaga cymbidii</name>
    <dbReference type="NCBI Taxonomy" id="1096750"/>
    <lineage>
        <taxon>Bacteria</taxon>
        <taxon>Pseudomonadati</taxon>
        <taxon>Bacteroidota</taxon>
        <taxon>Chitinophagia</taxon>
        <taxon>Chitinophagales</taxon>
        <taxon>Chitinophagaceae</taxon>
        <taxon>Chitinophaga</taxon>
    </lineage>
</organism>
<comment type="caution">
    <text evidence="7">The sequence shown here is derived from an EMBL/GenBank/DDBJ whole genome shotgun (WGS) entry which is preliminary data.</text>
</comment>
<proteinExistence type="inferred from homology"/>
<evidence type="ECO:0000313" key="7">
    <source>
        <dbReference type="EMBL" id="GEP95483.1"/>
    </source>
</evidence>
<evidence type="ECO:0000256" key="5">
    <source>
        <dbReference type="ARBA" id="ARBA00023002"/>
    </source>
</evidence>
<protein>
    <recommendedName>
        <fullName evidence="6">Nitroreductase domain-containing protein</fullName>
    </recommendedName>
</protein>
<evidence type="ECO:0000256" key="4">
    <source>
        <dbReference type="ARBA" id="ARBA00022643"/>
    </source>
</evidence>